<feature type="transmembrane region" description="Helical" evidence="8">
    <location>
        <begin position="156"/>
        <end position="177"/>
    </location>
</feature>
<feature type="transmembrane region" description="Helical" evidence="8">
    <location>
        <begin position="53"/>
        <end position="74"/>
    </location>
</feature>
<keyword evidence="2" id="KW-1003">Cell membrane</keyword>
<keyword evidence="11" id="KW-1185">Reference proteome</keyword>
<keyword evidence="3" id="KW-0328">Glycosyltransferase</keyword>
<keyword evidence="7 8" id="KW-0472">Membrane</keyword>
<dbReference type="PANTHER" id="PTHR33908:SF3">
    <property type="entry name" value="UNDECAPRENYL PHOSPHATE-ALPHA-4-AMINO-4-DEOXY-L-ARABINOSE ARABINOSYL TRANSFERASE"/>
    <property type="match status" value="1"/>
</dbReference>
<evidence type="ECO:0000256" key="6">
    <source>
        <dbReference type="ARBA" id="ARBA00022989"/>
    </source>
</evidence>
<feature type="transmembrane region" description="Helical" evidence="8">
    <location>
        <begin position="400"/>
        <end position="421"/>
    </location>
</feature>
<accession>A0ABQ1WY80</accession>
<reference evidence="11" key="1">
    <citation type="journal article" date="2019" name="Int. J. Syst. Evol. Microbiol.">
        <title>The Global Catalogue of Microorganisms (GCM) 10K type strain sequencing project: providing services to taxonomists for standard genome sequencing and annotation.</title>
        <authorList>
            <consortium name="The Broad Institute Genomics Platform"/>
            <consortium name="The Broad Institute Genome Sequencing Center for Infectious Disease"/>
            <person name="Wu L."/>
            <person name="Ma J."/>
        </authorList>
    </citation>
    <scope>NUCLEOTIDE SEQUENCE [LARGE SCALE GENOMIC DNA]</scope>
    <source>
        <strain evidence="11">CGMCC 1.12990</strain>
    </source>
</reference>
<dbReference type="InterPro" id="IPR050297">
    <property type="entry name" value="LipidA_mod_glycosyltrf_83"/>
</dbReference>
<evidence type="ECO:0000259" key="9">
    <source>
        <dbReference type="Pfam" id="PF13231"/>
    </source>
</evidence>
<protein>
    <recommendedName>
        <fullName evidence="9">Glycosyltransferase RgtA/B/C/D-like domain-containing protein</fullName>
    </recommendedName>
</protein>
<feature type="transmembrane region" description="Helical" evidence="8">
    <location>
        <begin position="94"/>
        <end position="111"/>
    </location>
</feature>
<feature type="transmembrane region" description="Helical" evidence="8">
    <location>
        <begin position="271"/>
        <end position="292"/>
    </location>
</feature>
<evidence type="ECO:0000256" key="8">
    <source>
        <dbReference type="SAM" id="Phobius"/>
    </source>
</evidence>
<evidence type="ECO:0000256" key="7">
    <source>
        <dbReference type="ARBA" id="ARBA00023136"/>
    </source>
</evidence>
<evidence type="ECO:0000313" key="11">
    <source>
        <dbReference type="Proteomes" id="UP000601361"/>
    </source>
</evidence>
<evidence type="ECO:0000313" key="10">
    <source>
        <dbReference type="EMBL" id="GGG50440.1"/>
    </source>
</evidence>
<dbReference type="InterPro" id="IPR038731">
    <property type="entry name" value="RgtA/B/C-like"/>
</dbReference>
<keyword evidence="5 8" id="KW-0812">Transmembrane</keyword>
<sequence>MESRNFVAAREMVAGGSWLIPTLNGELRLAKPPLPTWAVAGLQQLTGPTQQLAVLRLPAALAATLLVFFFWGLARELTRSLEVPAASTEPGRTAWFSALVLASSLLVVTIGREGQWDIFTHSLMIGSLWLLARGWQQAGKSVLPFIGAGLLVGLSLLSKGPVAVYTVLFPFLGAYLIGQPQHRHQVVRQAKGTGVGALVGVIVAGSWPLYIWLAVAPAALGVARTEIASWGERHVQPLWYYWSFFAFTGLWALVSLASLVVPYARPRASRFIPYLLALGWLGAGLVLLSVVPEKKERYMLPLMPPLALLIAGLLRHWDTANPTTTGLTARLSAVDKRVVRGWGILLAAVFLALPVLMVFTHLPGFSWPSGRLLVGAFLFLSLVGWVSWQGVGLARSSSLVGASVVGGAVIICLLMPAFPVWEARKGTLGLRRLADVRQGTVLLGLRSWRSLDTMHVKQVWAAGRAIPIWHPTIDSLVALRHPVAVFAASPPPERLPTGWDNYVRVIRLDSFYLGREASGGYWFVSRIDPINTPVSLKN</sequence>
<feature type="transmembrane region" description="Helical" evidence="8">
    <location>
        <begin position="239"/>
        <end position="264"/>
    </location>
</feature>
<comment type="subcellular location">
    <subcellularLocation>
        <location evidence="1">Cell membrane</location>
        <topology evidence="1">Multi-pass membrane protein</topology>
    </subcellularLocation>
</comment>
<gene>
    <name evidence="10" type="ORF">GCM10011378_28230</name>
</gene>
<feature type="transmembrane region" description="Helical" evidence="8">
    <location>
        <begin position="118"/>
        <end position="136"/>
    </location>
</feature>
<evidence type="ECO:0000256" key="2">
    <source>
        <dbReference type="ARBA" id="ARBA00022475"/>
    </source>
</evidence>
<keyword evidence="4" id="KW-0808">Transferase</keyword>
<feature type="transmembrane region" description="Helical" evidence="8">
    <location>
        <begin position="371"/>
        <end position="388"/>
    </location>
</feature>
<feature type="transmembrane region" description="Helical" evidence="8">
    <location>
        <begin position="298"/>
        <end position="317"/>
    </location>
</feature>
<dbReference type="Pfam" id="PF13231">
    <property type="entry name" value="PMT_2"/>
    <property type="match status" value="1"/>
</dbReference>
<evidence type="ECO:0000256" key="3">
    <source>
        <dbReference type="ARBA" id="ARBA00022676"/>
    </source>
</evidence>
<dbReference type="Proteomes" id="UP000601361">
    <property type="component" value="Unassembled WGS sequence"/>
</dbReference>
<dbReference type="PANTHER" id="PTHR33908">
    <property type="entry name" value="MANNOSYLTRANSFERASE YKCB-RELATED"/>
    <property type="match status" value="1"/>
</dbReference>
<feature type="transmembrane region" description="Helical" evidence="8">
    <location>
        <begin position="338"/>
        <end position="359"/>
    </location>
</feature>
<evidence type="ECO:0000256" key="1">
    <source>
        <dbReference type="ARBA" id="ARBA00004651"/>
    </source>
</evidence>
<keyword evidence="6 8" id="KW-1133">Transmembrane helix</keyword>
<organism evidence="10 11">
    <name type="scientific">Hymenobacter glacieicola</name>
    <dbReference type="NCBI Taxonomy" id="1562124"/>
    <lineage>
        <taxon>Bacteria</taxon>
        <taxon>Pseudomonadati</taxon>
        <taxon>Bacteroidota</taxon>
        <taxon>Cytophagia</taxon>
        <taxon>Cytophagales</taxon>
        <taxon>Hymenobacteraceae</taxon>
        <taxon>Hymenobacter</taxon>
    </lineage>
</organism>
<feature type="transmembrane region" description="Helical" evidence="8">
    <location>
        <begin position="197"/>
        <end position="219"/>
    </location>
</feature>
<name>A0ABQ1WY80_9BACT</name>
<dbReference type="EMBL" id="BMGS01000007">
    <property type="protein sequence ID" value="GGG50440.1"/>
    <property type="molecule type" value="Genomic_DNA"/>
</dbReference>
<proteinExistence type="predicted"/>
<evidence type="ECO:0000256" key="5">
    <source>
        <dbReference type="ARBA" id="ARBA00022692"/>
    </source>
</evidence>
<comment type="caution">
    <text evidence="10">The sequence shown here is derived from an EMBL/GenBank/DDBJ whole genome shotgun (WGS) entry which is preliminary data.</text>
</comment>
<evidence type="ECO:0000256" key="4">
    <source>
        <dbReference type="ARBA" id="ARBA00022679"/>
    </source>
</evidence>
<feature type="domain" description="Glycosyltransferase RgtA/B/C/D-like" evidence="9">
    <location>
        <begin position="31"/>
        <end position="204"/>
    </location>
</feature>